<dbReference type="EMBL" id="CZAB01000056">
    <property type="protein sequence ID" value="CUP84913.1"/>
    <property type="molecule type" value="Genomic_DNA"/>
</dbReference>
<accession>A0A174RHK0</accession>
<dbReference type="Pfam" id="PF14198">
    <property type="entry name" value="TnpV"/>
    <property type="match status" value="1"/>
</dbReference>
<evidence type="ECO:0000313" key="2">
    <source>
        <dbReference type="Proteomes" id="UP000095512"/>
    </source>
</evidence>
<gene>
    <name evidence="1" type="primary">RimK_2</name>
    <name evidence="1" type="ORF">ERS852480_04228</name>
</gene>
<dbReference type="InterPro" id="IPR026989">
    <property type="entry name" value="TnpV"/>
</dbReference>
<dbReference type="AlphaFoldDB" id="A0A174RHK0"/>
<evidence type="ECO:0000313" key="1">
    <source>
        <dbReference type="EMBL" id="CUP84913.1"/>
    </source>
</evidence>
<sequence length="118" mass="13435">MNELHYIQNGDYQIPALILEEQPLQKPLGKYGRMRKTYLKEYRTVLYNNLLLTGKLTAHLQEIDEAANSRLELLMTELAKAAGATESLKASDPMRWVGLMNNCKAQAEEVILTELINN</sequence>
<protein>
    <submittedName>
        <fullName evidence="1">Glutathione synthase</fullName>
    </submittedName>
</protein>
<organism evidence="1 2">
    <name type="scientific">Enterocloster clostridioformis</name>
    <dbReference type="NCBI Taxonomy" id="1531"/>
    <lineage>
        <taxon>Bacteria</taxon>
        <taxon>Bacillati</taxon>
        <taxon>Bacillota</taxon>
        <taxon>Clostridia</taxon>
        <taxon>Lachnospirales</taxon>
        <taxon>Lachnospiraceae</taxon>
        <taxon>Enterocloster</taxon>
    </lineage>
</organism>
<dbReference type="Proteomes" id="UP000095512">
    <property type="component" value="Unassembled WGS sequence"/>
</dbReference>
<name>A0A174RHK0_9FIRM</name>
<proteinExistence type="predicted"/>
<reference evidence="1 2" key="1">
    <citation type="submission" date="2015-09" db="EMBL/GenBank/DDBJ databases">
        <authorList>
            <consortium name="Pathogen Informatics"/>
        </authorList>
    </citation>
    <scope>NUCLEOTIDE SEQUENCE [LARGE SCALE GENOMIC DNA]</scope>
    <source>
        <strain evidence="1 2">2789STDY5834865</strain>
    </source>
</reference>